<reference evidence="1 3" key="2">
    <citation type="submission" date="2018-06" db="EMBL/GenBank/DDBJ databases">
        <title>Genomic Encyclopedia of Type Strains, Phase III (KMG-III): the genomes of soil and plant-associated and newly described type strains.</title>
        <authorList>
            <person name="Whitman W."/>
        </authorList>
    </citation>
    <scope>NUCLEOTIDE SEQUENCE [LARGE SCALE GENOMIC DNA]</scope>
    <source>
        <strain evidence="1 3">CGMCC 1.15366</strain>
    </source>
</reference>
<organism evidence="1 3">
    <name type="scientific">Aliidiomarina maris</name>
    <dbReference type="NCBI Taxonomy" id="531312"/>
    <lineage>
        <taxon>Bacteria</taxon>
        <taxon>Pseudomonadati</taxon>
        <taxon>Pseudomonadota</taxon>
        <taxon>Gammaproteobacteria</taxon>
        <taxon>Alteromonadales</taxon>
        <taxon>Idiomarinaceae</taxon>
        <taxon>Aliidiomarina</taxon>
    </lineage>
</organism>
<dbReference type="InterPro" id="IPR003329">
    <property type="entry name" value="Cytidylyl_trans"/>
</dbReference>
<dbReference type="AlphaFoldDB" id="A0A327X5C9"/>
<dbReference type="OrthoDB" id="9805604at2"/>
<dbReference type="PANTHER" id="PTHR21485:SF6">
    <property type="entry name" value="N-ACYLNEURAMINATE CYTIDYLYLTRANSFERASE-RELATED"/>
    <property type="match status" value="1"/>
</dbReference>
<keyword evidence="1" id="KW-0808">Transferase</keyword>
<dbReference type="Pfam" id="PF02348">
    <property type="entry name" value="CTP_transf_3"/>
    <property type="match status" value="1"/>
</dbReference>
<name>A0A327X5C9_9GAMM</name>
<dbReference type="RefSeq" id="WP_111568522.1">
    <property type="nucleotide sequence ID" value="NZ_PIPK01000003.1"/>
</dbReference>
<reference evidence="2 4" key="1">
    <citation type="journal article" date="2018" name="Front. Microbiol.">
        <title>Genome-Based Analysis Reveals the Taxonomy and Diversity of the Family Idiomarinaceae.</title>
        <authorList>
            <person name="Liu Y."/>
            <person name="Lai Q."/>
            <person name="Shao Z."/>
        </authorList>
    </citation>
    <scope>NUCLEOTIDE SEQUENCE [LARGE SCALE GENOMIC DNA]</scope>
    <source>
        <strain evidence="2 4">CF12-14</strain>
    </source>
</reference>
<dbReference type="GO" id="GO:0008781">
    <property type="term" value="F:N-acylneuraminate cytidylyltransferase activity"/>
    <property type="evidence" value="ECO:0007669"/>
    <property type="project" value="TreeGrafter"/>
</dbReference>
<evidence type="ECO:0000313" key="2">
    <source>
        <dbReference type="EMBL" id="RUO27266.1"/>
    </source>
</evidence>
<dbReference type="SUPFAM" id="SSF53448">
    <property type="entry name" value="Nucleotide-diphospho-sugar transferases"/>
    <property type="match status" value="1"/>
</dbReference>
<dbReference type="InterPro" id="IPR029044">
    <property type="entry name" value="Nucleotide-diphossugar_trans"/>
</dbReference>
<evidence type="ECO:0000313" key="4">
    <source>
        <dbReference type="Proteomes" id="UP000287865"/>
    </source>
</evidence>
<dbReference type="CDD" id="cd02513">
    <property type="entry name" value="CMP-NeuAc_Synthase"/>
    <property type="match status" value="1"/>
</dbReference>
<comment type="caution">
    <text evidence="1">The sequence shown here is derived from an EMBL/GenBank/DDBJ whole genome shotgun (WGS) entry which is preliminary data.</text>
</comment>
<gene>
    <name evidence="1" type="ORF">B0I24_102160</name>
    <name evidence="2" type="ORF">CWE07_04780</name>
</gene>
<dbReference type="Proteomes" id="UP000249203">
    <property type="component" value="Unassembled WGS sequence"/>
</dbReference>
<dbReference type="Proteomes" id="UP000287865">
    <property type="component" value="Unassembled WGS sequence"/>
</dbReference>
<dbReference type="Gene3D" id="3.90.550.10">
    <property type="entry name" value="Spore Coat Polysaccharide Biosynthesis Protein SpsA, Chain A"/>
    <property type="match status" value="1"/>
</dbReference>
<dbReference type="PANTHER" id="PTHR21485">
    <property type="entry name" value="HAD SUPERFAMILY MEMBERS CMAS AND KDSC"/>
    <property type="match status" value="1"/>
</dbReference>
<keyword evidence="4" id="KW-1185">Reference proteome</keyword>
<protein>
    <submittedName>
        <fullName evidence="2">Acylneuraminate cytidylyltransferase family protein</fullName>
    </submittedName>
    <submittedName>
        <fullName evidence="1">N-acylneuraminate cytidylyltransferase/CMP-N,N'-diacetyllegionaminic acid synthase</fullName>
    </submittedName>
</protein>
<evidence type="ECO:0000313" key="3">
    <source>
        <dbReference type="Proteomes" id="UP000249203"/>
    </source>
</evidence>
<dbReference type="EMBL" id="PIPK01000003">
    <property type="protein sequence ID" value="RUO27266.1"/>
    <property type="molecule type" value="Genomic_DNA"/>
</dbReference>
<sequence length="229" mass="24900">MNIAVIPARGGSKRLPGKNLRLFAGKPLIAWTIECALTSGCFSKVLVTTDDPDIALVAKSWGAEVPFLRPAHLATDAASSQDVLAHAITDMSDGNGADVNYVMLLQPTSPLRQVSDIHASFRLLEEKNADAIVSVCESAVPLSLCNQLPDNHVMTNFVTPASTGTQKALYYQLNGAIYLMTRAVALDLSQLYEAPTQTFAYIMPQSRSADIDTELDFLWAEFLAQQKIR</sequence>
<proteinExistence type="predicted"/>
<dbReference type="InterPro" id="IPR050793">
    <property type="entry name" value="CMP-NeuNAc_synthase"/>
</dbReference>
<accession>A0A327X5C9</accession>
<evidence type="ECO:0000313" key="1">
    <source>
        <dbReference type="EMBL" id="RAK00735.1"/>
    </source>
</evidence>
<keyword evidence="1" id="KW-0548">Nucleotidyltransferase</keyword>
<dbReference type="EMBL" id="QLMD01000002">
    <property type="protein sequence ID" value="RAK00735.1"/>
    <property type="molecule type" value="Genomic_DNA"/>
</dbReference>